<accession>A0ABQ2AHN0</accession>
<evidence type="ECO:0000313" key="1">
    <source>
        <dbReference type="EMBL" id="GGH90758.1"/>
    </source>
</evidence>
<sequence length="213" mass="24586">MRAVFPSRASIATPYQSFSSPIRVIQFLMPVPSADFKKTLKRLSETEKEALLLRAVRRDAELYETFRFELLADVTLGQVQEESADRIHELFNVAVTGRLLNRSLVKAVRASVQEAARARRITKNKQLEIDLLVYILRQCIDNYSGQFDSVYDGFYNATARLASRVPALVIKSLHEDLWVEYKSELDEVLRELHGRKKSHNLKFELPRKFEISV</sequence>
<keyword evidence="2" id="KW-1185">Reference proteome</keyword>
<name>A0ABQ2AHN0_9BACT</name>
<organism evidence="1 2">
    <name type="scientific">Hymenobacter frigidus</name>
    <dbReference type="NCBI Taxonomy" id="1524095"/>
    <lineage>
        <taxon>Bacteria</taxon>
        <taxon>Pseudomonadati</taxon>
        <taxon>Bacteroidota</taxon>
        <taxon>Cytophagia</taxon>
        <taxon>Cytophagales</taxon>
        <taxon>Hymenobacteraceae</taxon>
        <taxon>Hymenobacter</taxon>
    </lineage>
</organism>
<dbReference type="EMBL" id="BMGY01000058">
    <property type="protein sequence ID" value="GGH90758.1"/>
    <property type="molecule type" value="Genomic_DNA"/>
</dbReference>
<reference evidence="2" key="1">
    <citation type="journal article" date="2019" name="Int. J. Syst. Evol. Microbiol.">
        <title>The Global Catalogue of Microorganisms (GCM) 10K type strain sequencing project: providing services to taxonomists for standard genome sequencing and annotation.</title>
        <authorList>
            <consortium name="The Broad Institute Genomics Platform"/>
            <consortium name="The Broad Institute Genome Sequencing Center for Infectious Disease"/>
            <person name="Wu L."/>
            <person name="Ma J."/>
        </authorList>
    </citation>
    <scope>NUCLEOTIDE SEQUENCE [LARGE SCALE GENOMIC DNA]</scope>
    <source>
        <strain evidence="2">CGMCC 1.14966</strain>
    </source>
</reference>
<dbReference type="Proteomes" id="UP000637774">
    <property type="component" value="Unassembled WGS sequence"/>
</dbReference>
<proteinExistence type="predicted"/>
<protein>
    <submittedName>
        <fullName evidence="1">Uncharacterized protein</fullName>
    </submittedName>
</protein>
<gene>
    <name evidence="1" type="ORF">GCM10011495_37340</name>
</gene>
<comment type="caution">
    <text evidence="1">The sequence shown here is derived from an EMBL/GenBank/DDBJ whole genome shotgun (WGS) entry which is preliminary data.</text>
</comment>
<evidence type="ECO:0000313" key="2">
    <source>
        <dbReference type="Proteomes" id="UP000637774"/>
    </source>
</evidence>